<evidence type="ECO:0000256" key="1">
    <source>
        <dbReference type="SAM" id="Phobius"/>
    </source>
</evidence>
<comment type="caution">
    <text evidence="2">The sequence shown here is derived from an EMBL/GenBank/DDBJ whole genome shotgun (WGS) entry which is preliminary data.</text>
</comment>
<organism evidence="2 3">
    <name type="scientific">Sphingobacterium anhuiense</name>
    <dbReference type="NCBI Taxonomy" id="493780"/>
    <lineage>
        <taxon>Bacteria</taxon>
        <taxon>Pseudomonadati</taxon>
        <taxon>Bacteroidota</taxon>
        <taxon>Sphingobacteriia</taxon>
        <taxon>Sphingobacteriales</taxon>
        <taxon>Sphingobacteriaceae</taxon>
        <taxon>Sphingobacterium</taxon>
    </lineage>
</organism>
<evidence type="ECO:0000313" key="2">
    <source>
        <dbReference type="EMBL" id="MFD2903770.1"/>
    </source>
</evidence>
<keyword evidence="1" id="KW-1133">Transmembrane helix</keyword>
<dbReference type="EMBL" id="JBHUPE010000004">
    <property type="protein sequence ID" value="MFD2903770.1"/>
    <property type="molecule type" value="Genomic_DNA"/>
</dbReference>
<feature type="transmembrane region" description="Helical" evidence="1">
    <location>
        <begin position="12"/>
        <end position="31"/>
    </location>
</feature>
<gene>
    <name evidence="2" type="ORF">ACFS6I_07545</name>
</gene>
<dbReference type="RefSeq" id="WP_380919309.1">
    <property type="nucleotide sequence ID" value="NZ_JBHUPE010000004.1"/>
</dbReference>
<keyword evidence="1" id="KW-0472">Membrane</keyword>
<proteinExistence type="predicted"/>
<keyword evidence="1" id="KW-0812">Transmembrane</keyword>
<protein>
    <submittedName>
        <fullName evidence="2">Uncharacterized protein</fullName>
    </submittedName>
</protein>
<name>A0ABW5YUJ1_9SPHI</name>
<dbReference type="Proteomes" id="UP001597509">
    <property type="component" value="Unassembled WGS sequence"/>
</dbReference>
<keyword evidence="3" id="KW-1185">Reference proteome</keyword>
<evidence type="ECO:0000313" key="3">
    <source>
        <dbReference type="Proteomes" id="UP001597509"/>
    </source>
</evidence>
<accession>A0ABW5YUJ1</accession>
<sequence length="130" mass="16041">MKTKKYLLRFIYIYLLVAFISNLPFINGYILHRVDSDVFKYSNADASFTWHDTFSFKSTPISQSLIDRYITEVHPEKKNQKVYRLYRINPLFFWRWSHYLITSIDFDYKSWREIEPNRVPYDPENRYQNF</sequence>
<reference evidence="3" key="1">
    <citation type="journal article" date="2019" name="Int. J. Syst. Evol. Microbiol.">
        <title>The Global Catalogue of Microorganisms (GCM) 10K type strain sequencing project: providing services to taxonomists for standard genome sequencing and annotation.</title>
        <authorList>
            <consortium name="The Broad Institute Genomics Platform"/>
            <consortium name="The Broad Institute Genome Sequencing Center for Infectious Disease"/>
            <person name="Wu L."/>
            <person name="Ma J."/>
        </authorList>
    </citation>
    <scope>NUCLEOTIDE SEQUENCE [LARGE SCALE GENOMIC DNA]</scope>
    <source>
        <strain evidence="3">KCTC 22209</strain>
    </source>
</reference>